<evidence type="ECO:0000313" key="1">
    <source>
        <dbReference type="EMBL" id="MBX43007.1"/>
    </source>
</evidence>
<protein>
    <submittedName>
        <fullName evidence="1">Uncharacterized protein</fullName>
    </submittedName>
</protein>
<dbReference type="AlphaFoldDB" id="A0A2P2NKK6"/>
<dbReference type="EMBL" id="GGEC01062523">
    <property type="protein sequence ID" value="MBX43007.1"/>
    <property type="molecule type" value="Transcribed_RNA"/>
</dbReference>
<name>A0A2P2NKK6_RHIMU</name>
<accession>A0A2P2NKK6</accession>
<sequence length="44" mass="4975">MSAFVLVDIGILMWHSFCGLYLGAHIEQCSSVKIDFFVTTMFCI</sequence>
<reference evidence="1" key="1">
    <citation type="submission" date="2018-02" db="EMBL/GenBank/DDBJ databases">
        <title>Rhizophora mucronata_Transcriptome.</title>
        <authorList>
            <person name="Meera S.P."/>
            <person name="Sreeshan A."/>
            <person name="Augustine A."/>
        </authorList>
    </citation>
    <scope>NUCLEOTIDE SEQUENCE</scope>
    <source>
        <tissue evidence="1">Leaf</tissue>
    </source>
</reference>
<organism evidence="1">
    <name type="scientific">Rhizophora mucronata</name>
    <name type="common">Asiatic mangrove</name>
    <dbReference type="NCBI Taxonomy" id="61149"/>
    <lineage>
        <taxon>Eukaryota</taxon>
        <taxon>Viridiplantae</taxon>
        <taxon>Streptophyta</taxon>
        <taxon>Embryophyta</taxon>
        <taxon>Tracheophyta</taxon>
        <taxon>Spermatophyta</taxon>
        <taxon>Magnoliopsida</taxon>
        <taxon>eudicotyledons</taxon>
        <taxon>Gunneridae</taxon>
        <taxon>Pentapetalae</taxon>
        <taxon>rosids</taxon>
        <taxon>fabids</taxon>
        <taxon>Malpighiales</taxon>
        <taxon>Rhizophoraceae</taxon>
        <taxon>Rhizophora</taxon>
    </lineage>
</organism>
<proteinExistence type="predicted"/>